<keyword evidence="3" id="KW-1185">Reference proteome</keyword>
<dbReference type="Proteomes" id="UP001218188">
    <property type="component" value="Unassembled WGS sequence"/>
</dbReference>
<dbReference type="EMBL" id="JARJCM010000028">
    <property type="protein sequence ID" value="KAJ7039047.1"/>
    <property type="molecule type" value="Genomic_DNA"/>
</dbReference>
<proteinExistence type="predicted"/>
<sequence>MSLVVCQRSFPNFTESVTPTTLFSLLRHDYKMRLAWSAQNNVSGRNSSRYSAPLQSIYHLHIPNLSKNSLTRERKGIARPSQQPTPLASVGLTPPGNTPLRAGAVRSMCFLCLLAQQTFITRPNVAQKVWSCLEIYSVCMRYSLVHTLFSIDCMGVTLERCVFLPRKQLRRTVSGNLLKCGVKRGNSLIMTQSVSEDAMIFYVGPFPWNIQ</sequence>
<dbReference type="AlphaFoldDB" id="A0AAD6T4G4"/>
<evidence type="ECO:0000313" key="2">
    <source>
        <dbReference type="EMBL" id="KAJ7039047.1"/>
    </source>
</evidence>
<gene>
    <name evidence="2" type="ORF">C8F04DRAFT_315938</name>
</gene>
<organism evidence="2 3">
    <name type="scientific">Mycena alexandri</name>
    <dbReference type="NCBI Taxonomy" id="1745969"/>
    <lineage>
        <taxon>Eukaryota</taxon>
        <taxon>Fungi</taxon>
        <taxon>Dikarya</taxon>
        <taxon>Basidiomycota</taxon>
        <taxon>Agaricomycotina</taxon>
        <taxon>Agaricomycetes</taxon>
        <taxon>Agaricomycetidae</taxon>
        <taxon>Agaricales</taxon>
        <taxon>Marasmiineae</taxon>
        <taxon>Mycenaceae</taxon>
        <taxon>Mycena</taxon>
    </lineage>
</organism>
<accession>A0AAD6T4G4</accession>
<evidence type="ECO:0000313" key="3">
    <source>
        <dbReference type="Proteomes" id="UP001218188"/>
    </source>
</evidence>
<comment type="caution">
    <text evidence="2">The sequence shown here is derived from an EMBL/GenBank/DDBJ whole genome shotgun (WGS) entry which is preliminary data.</text>
</comment>
<protein>
    <submittedName>
        <fullName evidence="2">Uncharacterized protein</fullName>
    </submittedName>
</protein>
<evidence type="ECO:0000256" key="1">
    <source>
        <dbReference type="SAM" id="MobiDB-lite"/>
    </source>
</evidence>
<name>A0AAD6T4G4_9AGAR</name>
<feature type="region of interest" description="Disordered" evidence="1">
    <location>
        <begin position="72"/>
        <end position="93"/>
    </location>
</feature>
<reference evidence="2" key="1">
    <citation type="submission" date="2023-03" db="EMBL/GenBank/DDBJ databases">
        <title>Massive genome expansion in bonnet fungi (Mycena s.s.) driven by repeated elements and novel gene families across ecological guilds.</title>
        <authorList>
            <consortium name="Lawrence Berkeley National Laboratory"/>
            <person name="Harder C.B."/>
            <person name="Miyauchi S."/>
            <person name="Viragh M."/>
            <person name="Kuo A."/>
            <person name="Thoen E."/>
            <person name="Andreopoulos B."/>
            <person name="Lu D."/>
            <person name="Skrede I."/>
            <person name="Drula E."/>
            <person name="Henrissat B."/>
            <person name="Morin E."/>
            <person name="Kohler A."/>
            <person name="Barry K."/>
            <person name="LaButti K."/>
            <person name="Morin E."/>
            <person name="Salamov A."/>
            <person name="Lipzen A."/>
            <person name="Mereny Z."/>
            <person name="Hegedus B."/>
            <person name="Baldrian P."/>
            <person name="Stursova M."/>
            <person name="Weitz H."/>
            <person name="Taylor A."/>
            <person name="Grigoriev I.V."/>
            <person name="Nagy L.G."/>
            <person name="Martin F."/>
            <person name="Kauserud H."/>
        </authorList>
    </citation>
    <scope>NUCLEOTIDE SEQUENCE</scope>
    <source>
        <strain evidence="2">CBHHK200</strain>
    </source>
</reference>